<accession>E7N3H9</accession>
<gene>
    <name evidence="1" type="ORF">HMPREF9555_01569</name>
</gene>
<dbReference type="Proteomes" id="UP000004633">
    <property type="component" value="Unassembled WGS sequence"/>
</dbReference>
<dbReference type="HOGENOM" id="CLU_214917_0_0_9"/>
<evidence type="ECO:0000313" key="1">
    <source>
        <dbReference type="EMBL" id="EFW29164.1"/>
    </source>
</evidence>
<comment type="caution">
    <text evidence="1">The sequence shown here is derived from an EMBL/GenBank/DDBJ whole genome shotgun (WGS) entry which is preliminary data.</text>
</comment>
<protein>
    <submittedName>
        <fullName evidence="1">Uncharacterized protein</fullName>
    </submittedName>
</protein>
<keyword evidence="2" id="KW-1185">Reference proteome</keyword>
<dbReference type="RefSeq" id="WP_009350212.1">
    <property type="nucleotide sequence ID" value="NZ_GL638147.1"/>
</dbReference>
<organism evidence="1 2">
    <name type="scientific">Selenomonas artemidis F0399</name>
    <dbReference type="NCBI Taxonomy" id="749551"/>
    <lineage>
        <taxon>Bacteria</taxon>
        <taxon>Bacillati</taxon>
        <taxon>Bacillota</taxon>
        <taxon>Negativicutes</taxon>
        <taxon>Selenomonadales</taxon>
        <taxon>Selenomonadaceae</taxon>
        <taxon>Selenomonas</taxon>
    </lineage>
</organism>
<dbReference type="STRING" id="749551.HMPREF9555_01569"/>
<reference evidence="1 2" key="1">
    <citation type="submission" date="2010-08" db="EMBL/GenBank/DDBJ databases">
        <authorList>
            <person name="Weinstock G."/>
            <person name="Sodergren E."/>
            <person name="Clifton S."/>
            <person name="Fulton L."/>
            <person name="Fulton B."/>
            <person name="Courtney L."/>
            <person name="Fronick C."/>
            <person name="Harrison M."/>
            <person name="Strong C."/>
            <person name="Farmer C."/>
            <person name="Delahaunty K."/>
            <person name="Markovic C."/>
            <person name="Hall O."/>
            <person name="Minx P."/>
            <person name="Tomlinson C."/>
            <person name="Mitreva M."/>
            <person name="Hou S."/>
            <person name="Chen J."/>
            <person name="Wollam A."/>
            <person name="Pepin K.H."/>
            <person name="Johnson M."/>
            <person name="Bhonagiri V."/>
            <person name="Zhang X."/>
            <person name="Suruliraj S."/>
            <person name="Warren W."/>
            <person name="Chinwalla A."/>
            <person name="Mardis E.R."/>
            <person name="Wilson R.K."/>
        </authorList>
    </citation>
    <scope>NUCLEOTIDE SEQUENCE [LARGE SCALE GENOMIC DNA]</scope>
    <source>
        <strain evidence="1 2">F0399</strain>
    </source>
</reference>
<dbReference type="EMBL" id="AECV01000035">
    <property type="protein sequence ID" value="EFW29164.1"/>
    <property type="molecule type" value="Genomic_DNA"/>
</dbReference>
<name>E7N3H9_9FIRM</name>
<dbReference type="AlphaFoldDB" id="E7N3H9"/>
<evidence type="ECO:0000313" key="2">
    <source>
        <dbReference type="Proteomes" id="UP000004633"/>
    </source>
</evidence>
<proteinExistence type="predicted"/>
<sequence length="45" mass="4555">MANSSVAPEIIAAITAAVQSAMGSKVVAVSIKPAEIWTIANRSSI</sequence>